<dbReference type="Proteomes" id="UP000789508">
    <property type="component" value="Unassembled WGS sequence"/>
</dbReference>
<feature type="repeat" description="TPR" evidence="3">
    <location>
        <begin position="490"/>
        <end position="523"/>
    </location>
</feature>
<organism evidence="5 6">
    <name type="scientific">Ambispora leptoticha</name>
    <dbReference type="NCBI Taxonomy" id="144679"/>
    <lineage>
        <taxon>Eukaryota</taxon>
        <taxon>Fungi</taxon>
        <taxon>Fungi incertae sedis</taxon>
        <taxon>Mucoromycota</taxon>
        <taxon>Glomeromycotina</taxon>
        <taxon>Glomeromycetes</taxon>
        <taxon>Archaeosporales</taxon>
        <taxon>Ambisporaceae</taxon>
        <taxon>Ambispora</taxon>
    </lineage>
</organism>
<dbReference type="PANTHER" id="PTHR12558:SF13">
    <property type="entry name" value="CELL DIVISION CYCLE PROTEIN 27 HOMOLOG"/>
    <property type="match status" value="1"/>
</dbReference>
<evidence type="ECO:0000256" key="2">
    <source>
        <dbReference type="ARBA" id="ARBA00038210"/>
    </source>
</evidence>
<sequence length="651" mass="74929">MAESTVHPMVAPQMERMIWHSLDNYLFRNATFLAERLYAFDKENENALYLLATCHYRSGNRKNAYKLLEGLRSPKCVYLFAKCCLELDKAEVGREKLLLILPEVEGHNSLDIPGDPFRCDKPDESVVLCLLGALCRKTRNIDEAAQYYMACLKKNPFMWEAFEALCQLGKSSQIDLQEIFQPPNDKSTPRIPCTDILRPQFITSKALSRPERGNHAAIPRRSSRISSNKSPTAIQSQLTDTREKKRTRIMNEEKTANNTNVISIDDENKRSRANIHSNKHATDFENEGKGIEDTKEDQHIKFNNTSDDDRRVARIEILDLLKKCARGLSYISEFECHKAITAFAELPKVQYETSWVYAQLGKAHFELVDYPRAEHCFQWVRNLEPFRMEDMEIYSTALWHMRKDVALSALAHELVEYDRRSPQAWCAVGNCFSRQQEQDMALKCFQRAIQLDPSFTYAHTLSGHECMANGNFEKAQEHFRNAINTNRRHYNAWYGLANYYATCGKKQSAERHYRAALDINPNHAVLICCLGKVLEKMNRFPEARALYDRACEVTPNTPLAKFKKAKSLFREHEYQAAIKELDALKTTVPKEPKVYFLLGKIYKALGDRYNSTQNFTHALQLDNKMAHVIKSAMEKLDPDLSNDSSMALSNT</sequence>
<dbReference type="SMART" id="SM00028">
    <property type="entry name" value="TPR"/>
    <property type="match status" value="7"/>
</dbReference>
<dbReference type="InterPro" id="IPR011990">
    <property type="entry name" value="TPR-like_helical_dom_sf"/>
</dbReference>
<gene>
    <name evidence="5" type="ORF">ALEPTO_LOCUS890</name>
</gene>
<comment type="similarity">
    <text evidence="2">Belongs to the APC3/CDC27 family.</text>
</comment>
<dbReference type="PANTHER" id="PTHR12558">
    <property type="entry name" value="CELL DIVISION CYCLE 16,23,27"/>
    <property type="match status" value="1"/>
</dbReference>
<dbReference type="GO" id="GO:0005680">
    <property type="term" value="C:anaphase-promoting complex"/>
    <property type="evidence" value="ECO:0007669"/>
    <property type="project" value="TreeGrafter"/>
</dbReference>
<feature type="repeat" description="TPR" evidence="3">
    <location>
        <begin position="354"/>
        <end position="387"/>
    </location>
</feature>
<dbReference type="SUPFAM" id="SSF48452">
    <property type="entry name" value="TPR-like"/>
    <property type="match status" value="2"/>
</dbReference>
<feature type="repeat" description="TPR" evidence="3">
    <location>
        <begin position="592"/>
        <end position="625"/>
    </location>
</feature>
<dbReference type="GO" id="GO:0005737">
    <property type="term" value="C:cytoplasm"/>
    <property type="evidence" value="ECO:0007669"/>
    <property type="project" value="TreeGrafter"/>
</dbReference>
<reference evidence="5" key="1">
    <citation type="submission" date="2021-06" db="EMBL/GenBank/DDBJ databases">
        <authorList>
            <person name="Kallberg Y."/>
            <person name="Tangrot J."/>
            <person name="Rosling A."/>
        </authorList>
    </citation>
    <scope>NUCLEOTIDE SEQUENCE</scope>
    <source>
        <strain evidence="5">FL130A</strain>
    </source>
</reference>
<evidence type="ECO:0000256" key="3">
    <source>
        <dbReference type="PROSITE-ProRule" id="PRU00339"/>
    </source>
</evidence>
<dbReference type="Pfam" id="PF13432">
    <property type="entry name" value="TPR_16"/>
    <property type="match status" value="2"/>
</dbReference>
<evidence type="ECO:0000313" key="6">
    <source>
        <dbReference type="Proteomes" id="UP000789508"/>
    </source>
</evidence>
<evidence type="ECO:0000256" key="4">
    <source>
        <dbReference type="SAM" id="MobiDB-lite"/>
    </source>
</evidence>
<dbReference type="OrthoDB" id="10248520at2759"/>
<dbReference type="Gene3D" id="1.25.40.10">
    <property type="entry name" value="Tetratricopeptide repeat domain"/>
    <property type="match status" value="4"/>
</dbReference>
<dbReference type="Pfam" id="PF00515">
    <property type="entry name" value="TPR_1"/>
    <property type="match status" value="1"/>
</dbReference>
<dbReference type="AlphaFoldDB" id="A0A9N8VAU0"/>
<dbReference type="GO" id="GO:0016567">
    <property type="term" value="P:protein ubiquitination"/>
    <property type="evidence" value="ECO:0007669"/>
    <property type="project" value="TreeGrafter"/>
</dbReference>
<dbReference type="InterPro" id="IPR019734">
    <property type="entry name" value="TPR_rpt"/>
</dbReference>
<evidence type="ECO:0000256" key="1">
    <source>
        <dbReference type="ARBA" id="ARBA00022803"/>
    </source>
</evidence>
<name>A0A9N8VAU0_9GLOM</name>
<feature type="repeat" description="TPR" evidence="3">
    <location>
        <begin position="524"/>
        <end position="557"/>
    </location>
</feature>
<comment type="caution">
    <text evidence="5">The sequence shown here is derived from an EMBL/GenBank/DDBJ whole genome shotgun (WGS) entry which is preliminary data.</text>
</comment>
<proteinExistence type="inferred from homology"/>
<feature type="compositionally biased region" description="Polar residues" evidence="4">
    <location>
        <begin position="228"/>
        <end position="239"/>
    </location>
</feature>
<protein>
    <submittedName>
        <fullName evidence="5">6176_t:CDS:1</fullName>
    </submittedName>
</protein>
<feature type="region of interest" description="Disordered" evidence="4">
    <location>
        <begin position="209"/>
        <end position="250"/>
    </location>
</feature>
<keyword evidence="6" id="KW-1185">Reference proteome</keyword>
<dbReference type="GO" id="GO:0007091">
    <property type="term" value="P:metaphase/anaphase transition of mitotic cell cycle"/>
    <property type="evidence" value="ECO:0007669"/>
    <property type="project" value="TreeGrafter"/>
</dbReference>
<keyword evidence="1 3" id="KW-0802">TPR repeat</keyword>
<dbReference type="Pfam" id="PF13181">
    <property type="entry name" value="TPR_8"/>
    <property type="match status" value="2"/>
</dbReference>
<dbReference type="Pfam" id="PF12895">
    <property type="entry name" value="ANAPC3"/>
    <property type="match status" value="1"/>
</dbReference>
<dbReference type="EMBL" id="CAJVPS010000079">
    <property type="protein sequence ID" value="CAG8449157.1"/>
    <property type="molecule type" value="Genomic_DNA"/>
</dbReference>
<feature type="repeat" description="TPR" evidence="3">
    <location>
        <begin position="422"/>
        <end position="455"/>
    </location>
</feature>
<dbReference type="PROSITE" id="PS50005">
    <property type="entry name" value="TPR"/>
    <property type="match status" value="5"/>
</dbReference>
<dbReference type="GO" id="GO:0051301">
    <property type="term" value="P:cell division"/>
    <property type="evidence" value="ECO:0007669"/>
    <property type="project" value="TreeGrafter"/>
</dbReference>
<dbReference type="GO" id="GO:0031145">
    <property type="term" value="P:anaphase-promoting complex-dependent catabolic process"/>
    <property type="evidence" value="ECO:0007669"/>
    <property type="project" value="TreeGrafter"/>
</dbReference>
<evidence type="ECO:0000313" key="5">
    <source>
        <dbReference type="EMBL" id="CAG8449157.1"/>
    </source>
</evidence>
<accession>A0A9N8VAU0</accession>